<evidence type="ECO:0000313" key="2">
    <source>
        <dbReference type="EMBL" id="MDV7264290.1"/>
    </source>
</evidence>
<dbReference type="RefSeq" id="WP_317745880.1">
    <property type="nucleotide sequence ID" value="NZ_JAWLUP010000009.1"/>
</dbReference>
<evidence type="ECO:0000313" key="3">
    <source>
        <dbReference type="Proteomes" id="UP001185863"/>
    </source>
</evidence>
<sequence length="580" mass="62865">MAEWPINDTVSKVFPLYSRANVGEIFPDPISPLNASAGFQHNLEPGWRDAFVACKVWDHDLYDANVEKNILPAFGSYLYINMSLMRLFGVRVPGMSPEAVDLQYFGDMPGIPSYESEKRDFDENPDFAARAGSWLVEEVIGATGLPEYDADRQDVLRIRADRPDMSTLTDQQLRERITSFDYILRPLFKRHIEASLKSGVGLGAVAQIAAAVGRPELALTLVGGIGDVDSTGPSKRMWTLSRAAQDSAVAAVFDEGVTGLYDRLAASTEPSVVQFRADLDAFLSDWDFRGPAEWEIRAQTWGVKPELALGTIDRMRQVGENEAPEGKGTIRGEEREAAAALVRELLAGDPETLAQFEATLSAAALWLRGRERARTTAAMVIHEIRLPARELGRRGVEAGALDSIEQIFMLFADELDAYIANPAAFTYTLREREKSYISLFDVKPPFVVSEEVPPLENWELRSGAAGAMLTTGESIVGVSGCTGTARGVARVLTSPDDPSALEPGEILIAPITDPSWTPLFVAASAVVVDVGAPFSHAAIVSREIGIPCIVSATDATKRIPNGALVEVDGTTGIVTVIDTP</sequence>
<dbReference type="GO" id="GO:0016772">
    <property type="term" value="F:transferase activity, transferring phosphorus-containing groups"/>
    <property type="evidence" value="ECO:0007669"/>
    <property type="project" value="InterPro"/>
</dbReference>
<dbReference type="InterPro" id="IPR008279">
    <property type="entry name" value="PEP-util_enz_mobile_dom"/>
</dbReference>
<comment type="caution">
    <text evidence="2">The sequence shown here is derived from an EMBL/GenBank/DDBJ whole genome shotgun (WGS) entry which is preliminary data.</text>
</comment>
<dbReference type="Pfam" id="PF00391">
    <property type="entry name" value="PEP-utilizers"/>
    <property type="match status" value="1"/>
</dbReference>
<dbReference type="EMBL" id="JAWLUP010000009">
    <property type="protein sequence ID" value="MDV7264290.1"/>
    <property type="molecule type" value="Genomic_DNA"/>
</dbReference>
<dbReference type="PANTHER" id="PTHR43615:SF1">
    <property type="entry name" value="PPDK_N DOMAIN-CONTAINING PROTEIN"/>
    <property type="match status" value="1"/>
</dbReference>
<dbReference type="SUPFAM" id="SSF52009">
    <property type="entry name" value="Phosphohistidine domain"/>
    <property type="match status" value="1"/>
</dbReference>
<proteinExistence type="predicted"/>
<dbReference type="InterPro" id="IPR051549">
    <property type="entry name" value="PEP_Utilizing_Enz"/>
</dbReference>
<name>A0AAE5A4Y3_9NOCA</name>
<dbReference type="AlphaFoldDB" id="A0AAE5A4Y3"/>
<evidence type="ECO:0000259" key="1">
    <source>
        <dbReference type="Pfam" id="PF00391"/>
    </source>
</evidence>
<gene>
    <name evidence="2" type="ORF">R4315_07000</name>
</gene>
<dbReference type="InterPro" id="IPR036637">
    <property type="entry name" value="Phosphohistidine_dom_sf"/>
</dbReference>
<feature type="domain" description="PEP-utilising enzyme mobile" evidence="1">
    <location>
        <begin position="502"/>
        <end position="572"/>
    </location>
</feature>
<organism evidence="2 3">
    <name type="scientific">Rhodococcus oxybenzonivorans</name>
    <dbReference type="NCBI Taxonomy" id="1990687"/>
    <lineage>
        <taxon>Bacteria</taxon>
        <taxon>Bacillati</taxon>
        <taxon>Actinomycetota</taxon>
        <taxon>Actinomycetes</taxon>
        <taxon>Mycobacteriales</taxon>
        <taxon>Nocardiaceae</taxon>
        <taxon>Rhodococcus</taxon>
    </lineage>
</organism>
<accession>A0AAE5A4Y3</accession>
<dbReference type="PANTHER" id="PTHR43615">
    <property type="entry name" value="PHOSPHOENOLPYRUVATE SYNTHASE-RELATED"/>
    <property type="match status" value="1"/>
</dbReference>
<dbReference type="Proteomes" id="UP001185863">
    <property type="component" value="Unassembled WGS sequence"/>
</dbReference>
<reference evidence="2" key="1">
    <citation type="submission" date="2023-10" db="EMBL/GenBank/DDBJ databases">
        <title>Development of a sustainable strategy for remediation of hydrocarbon-contaminated territories based on the waste exchange concept.</title>
        <authorList>
            <person name="Krivoruchko A."/>
        </authorList>
    </citation>
    <scope>NUCLEOTIDE SEQUENCE</scope>
    <source>
        <strain evidence="2">IEGM 68</strain>
    </source>
</reference>
<dbReference type="Gene3D" id="3.50.30.10">
    <property type="entry name" value="Phosphohistidine domain"/>
    <property type="match status" value="1"/>
</dbReference>
<protein>
    <submittedName>
        <fullName evidence="2">PEP-utilizing enzyme</fullName>
    </submittedName>
</protein>